<gene>
    <name evidence="2" type="ORF">ABB28_05300</name>
</gene>
<dbReference type="EMBL" id="LDJK01000014">
    <property type="protein sequence ID" value="KRG75327.1"/>
    <property type="molecule type" value="Genomic_DNA"/>
</dbReference>
<evidence type="ECO:0008006" key="4">
    <source>
        <dbReference type="Google" id="ProtNLM"/>
    </source>
</evidence>
<comment type="caution">
    <text evidence="2">The sequence shown here is derived from an EMBL/GenBank/DDBJ whole genome shotgun (WGS) entry which is preliminary data.</text>
</comment>
<evidence type="ECO:0000313" key="2">
    <source>
        <dbReference type="EMBL" id="KRG75327.1"/>
    </source>
</evidence>
<dbReference type="AlphaFoldDB" id="A0A0R0D044"/>
<reference evidence="2 3" key="1">
    <citation type="submission" date="2015-05" db="EMBL/GenBank/DDBJ databases">
        <title>Genome sequencing and analysis of members of genus Stenotrophomonas.</title>
        <authorList>
            <person name="Patil P.P."/>
            <person name="Midha S."/>
            <person name="Patil P.B."/>
        </authorList>
    </citation>
    <scope>NUCLEOTIDE SEQUENCE [LARGE SCALE GENOMIC DNA]</scope>
    <source>
        <strain evidence="2 3">DSM 21508</strain>
    </source>
</reference>
<keyword evidence="1" id="KW-1133">Transmembrane helix</keyword>
<keyword evidence="1" id="KW-0472">Membrane</keyword>
<feature type="transmembrane region" description="Helical" evidence="1">
    <location>
        <begin position="105"/>
        <end position="121"/>
    </location>
</feature>
<evidence type="ECO:0000256" key="1">
    <source>
        <dbReference type="SAM" id="Phobius"/>
    </source>
</evidence>
<sequence length="166" mass="19012">MAVLLLAIVVIEGMLLLSWWRPYWVWGVPMFRRRIAAPYPALKAFPFHRLEREVAAEKWPDMVFRPLDKRSHAFRESFGLHFGWRYPPLMRGQIEVDLRRRQIQVIGRGSWLLIVAVVTAIPALKVAPGGVLVAAVVLVASYLVQRHRFLAVVEAIRRVLDQPAAA</sequence>
<dbReference type="Proteomes" id="UP000051386">
    <property type="component" value="Unassembled WGS sequence"/>
</dbReference>
<organism evidence="2 3">
    <name type="scientific">Stenotrophomonas chelatiphaga</name>
    <dbReference type="NCBI Taxonomy" id="517011"/>
    <lineage>
        <taxon>Bacteria</taxon>
        <taxon>Pseudomonadati</taxon>
        <taxon>Pseudomonadota</taxon>
        <taxon>Gammaproteobacteria</taxon>
        <taxon>Lysobacterales</taxon>
        <taxon>Lysobacteraceae</taxon>
        <taxon>Stenotrophomonas</taxon>
    </lineage>
</organism>
<keyword evidence="1" id="KW-0812">Transmembrane</keyword>
<dbReference type="RefSeq" id="WP_057507631.1">
    <property type="nucleotide sequence ID" value="NZ_LDJK01000014.1"/>
</dbReference>
<name>A0A0R0D044_9GAMM</name>
<evidence type="ECO:0000313" key="3">
    <source>
        <dbReference type="Proteomes" id="UP000051386"/>
    </source>
</evidence>
<proteinExistence type="predicted"/>
<accession>A0A0R0D044</accession>
<protein>
    <recommendedName>
        <fullName evidence="4">Transmembrane protein</fullName>
    </recommendedName>
</protein>
<keyword evidence="3" id="KW-1185">Reference proteome</keyword>
<feature type="transmembrane region" description="Helical" evidence="1">
    <location>
        <begin position="6"/>
        <end position="24"/>
    </location>
</feature>
<dbReference type="PATRIC" id="fig|517011.3.peg.530"/>